<gene>
    <name evidence="14" type="ORF">BESB_085320</name>
</gene>
<dbReference type="GO" id="GO:0051315">
    <property type="term" value="P:attachment of mitotic spindle microtubules to kinetochore"/>
    <property type="evidence" value="ECO:0007669"/>
    <property type="project" value="UniProtKB-UniRule"/>
</dbReference>
<keyword evidence="9 10" id="KW-0137">Centromere</keyword>
<keyword evidence="8 10" id="KW-0131">Cell cycle</keyword>
<keyword evidence="7 10" id="KW-0539">Nucleus</keyword>
<dbReference type="Proteomes" id="UP000224006">
    <property type="component" value="Chromosome VIII"/>
</dbReference>
<feature type="region of interest" description="Disordered" evidence="12">
    <location>
        <begin position="512"/>
        <end position="537"/>
    </location>
</feature>
<accession>A0A2A9MCE4</accession>
<evidence type="ECO:0000256" key="2">
    <source>
        <dbReference type="ARBA" id="ARBA00022454"/>
    </source>
</evidence>
<evidence type="ECO:0000256" key="12">
    <source>
        <dbReference type="SAM" id="MobiDB-lite"/>
    </source>
</evidence>
<dbReference type="Gene3D" id="1.10.418.30">
    <property type="entry name" value="Ncd80 complex, Ncd80 subunit"/>
    <property type="match status" value="1"/>
</dbReference>
<sequence length="729" mass="80318">MHDSDLHSLSAGGPSSALPPSSPLRATSPYRIDRSAPFPSSGAAFVPPFSFSSVASPVRFAAGAEGAERGFGQTVRGGYAGNPDVGDARNSFFDATGGTSMIAAAGGSAREKVRREVGQCSFYKSLLPAGAAAVGRGGKKGPGGVQQLLGNEEAKRESVKTLIRFLCYSGFPQQLSPKVFAAPPRSLLVEIWSHLLRKACDDSVQVTNENANEEVPRLFKELGYPLTIAKSSMQAPNSAHQWPLHLHALSWLCELLIYESEVFSRDSILNPSLDRHEDRMRSGILVGEEMISRMLLHHYAHSGGGRDLAPLQQTLYAKIEGEVEHLEKSISARERQLTRAQQELRSISAELEANAALPPELDRLRADLEKLNEGLKQQTTAFEHQEKEVESQQKRRSAMQSEIQQVAAETKRLEAQVKEQGISKAEVEKIRGDIHALRERVALRAKDVDAQQLQLTGLEDEINQHGEELRITTRTCNSLLQRCAQDAETAKFASQAAWLSLTKFSTSASLSLDSPTSPSFSRGAGSASLSDGGGSDAAGLAAHERLLGVRWKAWKADLQRLVESDSSSDAQSRREDERVAAEIEKLKKTRQQLESSRRTEERKISVLHEDLQKVEEQGAQQRQVLSEEIEALQRGVAEHRLAVEGELLKAERRVNDLRALEATRARENEAEAADKLADLRAVQDEGTGEKRKVLHLLQDLTEQKERACAEYERELLNVVARSEKYTQKI</sequence>
<evidence type="ECO:0000256" key="4">
    <source>
        <dbReference type="ARBA" id="ARBA00022776"/>
    </source>
</evidence>
<keyword evidence="2 10" id="KW-0158">Chromosome</keyword>
<dbReference type="AlphaFoldDB" id="A0A2A9MCE4"/>
<dbReference type="STRING" id="94643.A0A2A9MCE4"/>
<keyword evidence="3 10" id="KW-0132">Cell division</keyword>
<feature type="compositionally biased region" description="Basic and acidic residues" evidence="12">
    <location>
        <begin position="383"/>
        <end position="393"/>
    </location>
</feature>
<dbReference type="Gene3D" id="1.10.287.1490">
    <property type="match status" value="1"/>
</dbReference>
<evidence type="ECO:0000256" key="8">
    <source>
        <dbReference type="ARBA" id="ARBA00023306"/>
    </source>
</evidence>
<keyword evidence="15" id="KW-1185">Reference proteome</keyword>
<comment type="subunit">
    <text evidence="10">Component of the NDC80 complex.</text>
</comment>
<feature type="region of interest" description="Disordered" evidence="12">
    <location>
        <begin position="379"/>
        <end position="403"/>
    </location>
</feature>
<comment type="similarity">
    <text evidence="1 10">Belongs to the NDC80/HEC1 family.</text>
</comment>
<evidence type="ECO:0000256" key="10">
    <source>
        <dbReference type="RuleBase" id="RU368072"/>
    </source>
</evidence>
<reference evidence="14 15" key="1">
    <citation type="submission" date="2017-09" db="EMBL/GenBank/DDBJ databases">
        <title>Genome sequencing of Besnoitia besnoiti strain Bb-Ger1.</title>
        <authorList>
            <person name="Schares G."/>
            <person name="Venepally P."/>
            <person name="Lorenzi H.A."/>
        </authorList>
    </citation>
    <scope>NUCLEOTIDE SEQUENCE [LARGE SCALE GENOMIC DNA]</scope>
    <source>
        <strain evidence="14 15">Bb-Ger1</strain>
    </source>
</reference>
<dbReference type="VEuPathDB" id="ToxoDB:BESB_085320"/>
<feature type="compositionally biased region" description="Low complexity" evidence="12">
    <location>
        <begin position="8"/>
        <end position="30"/>
    </location>
</feature>
<dbReference type="Pfam" id="PF03801">
    <property type="entry name" value="Ndc80_HEC"/>
    <property type="match status" value="1"/>
</dbReference>
<protein>
    <recommendedName>
        <fullName evidence="10">Kinetochore protein NDC80</fullName>
    </recommendedName>
</protein>
<comment type="caution">
    <text evidence="14">The sequence shown here is derived from an EMBL/GenBank/DDBJ whole genome shotgun (WGS) entry which is preliminary data.</text>
</comment>
<feature type="coiled-coil region" evidence="11">
    <location>
        <begin position="665"/>
        <end position="717"/>
    </location>
</feature>
<keyword evidence="6 11" id="KW-0175">Coiled coil</keyword>
<evidence type="ECO:0000313" key="14">
    <source>
        <dbReference type="EMBL" id="PFH33333.1"/>
    </source>
</evidence>
<keyword evidence="4 10" id="KW-0498">Mitosis</keyword>
<dbReference type="RefSeq" id="XP_029217342.1">
    <property type="nucleotide sequence ID" value="XM_029366882.1"/>
</dbReference>
<dbReference type="InterPro" id="IPR055260">
    <property type="entry name" value="Ndc80_CH"/>
</dbReference>
<dbReference type="GO" id="GO:0031262">
    <property type="term" value="C:Ndc80 complex"/>
    <property type="evidence" value="ECO:0007669"/>
    <property type="project" value="UniProtKB-UniRule"/>
</dbReference>
<comment type="subcellular location">
    <subcellularLocation>
        <location evidence="10">Chromosome</location>
        <location evidence="10">Centromere</location>
        <location evidence="10">Kinetochore</location>
    </subcellularLocation>
    <subcellularLocation>
        <location evidence="10">Nucleus</location>
    </subcellularLocation>
</comment>
<evidence type="ECO:0000256" key="9">
    <source>
        <dbReference type="ARBA" id="ARBA00023328"/>
    </source>
</evidence>
<dbReference type="PANTHER" id="PTHR10643:SF2">
    <property type="entry name" value="KINETOCHORE PROTEIN NDC80 HOMOLOG"/>
    <property type="match status" value="1"/>
</dbReference>
<evidence type="ECO:0000256" key="6">
    <source>
        <dbReference type="ARBA" id="ARBA00023054"/>
    </source>
</evidence>
<dbReference type="PANTHER" id="PTHR10643">
    <property type="entry name" value="KINETOCHORE PROTEIN NDC80"/>
    <property type="match status" value="1"/>
</dbReference>
<dbReference type="GO" id="GO:0051301">
    <property type="term" value="P:cell division"/>
    <property type="evidence" value="ECO:0007669"/>
    <property type="project" value="UniProtKB-UniRule"/>
</dbReference>
<organism evidence="14 15">
    <name type="scientific">Besnoitia besnoiti</name>
    <name type="common">Apicomplexan protozoan</name>
    <dbReference type="NCBI Taxonomy" id="94643"/>
    <lineage>
        <taxon>Eukaryota</taxon>
        <taxon>Sar</taxon>
        <taxon>Alveolata</taxon>
        <taxon>Apicomplexa</taxon>
        <taxon>Conoidasida</taxon>
        <taxon>Coccidia</taxon>
        <taxon>Eucoccidiorida</taxon>
        <taxon>Eimeriorina</taxon>
        <taxon>Sarcocystidae</taxon>
        <taxon>Besnoitia</taxon>
    </lineage>
</organism>
<evidence type="ECO:0000256" key="1">
    <source>
        <dbReference type="ARBA" id="ARBA00007050"/>
    </source>
</evidence>
<dbReference type="GeneID" id="40313458"/>
<feature type="domain" description="Kinetochore protein Ndc80 CH" evidence="13">
    <location>
        <begin position="151"/>
        <end position="257"/>
    </location>
</feature>
<evidence type="ECO:0000259" key="13">
    <source>
        <dbReference type="Pfam" id="PF03801"/>
    </source>
</evidence>
<comment type="function">
    <text evidence="10">Acts as a component of the essential kinetochore-associated NDC80 complex, which is required for chromosome segregation and spindle checkpoint activity.</text>
</comment>
<name>A0A2A9MCE4_BESBE</name>
<feature type="region of interest" description="Disordered" evidence="12">
    <location>
        <begin position="1"/>
        <end position="30"/>
    </location>
</feature>
<dbReference type="KEGG" id="bbes:BESB_085320"/>
<dbReference type="InterPro" id="IPR038273">
    <property type="entry name" value="Ndc80_sf"/>
</dbReference>
<evidence type="ECO:0000256" key="7">
    <source>
        <dbReference type="ARBA" id="ARBA00023242"/>
    </source>
</evidence>
<feature type="coiled-coil region" evidence="11">
    <location>
        <begin position="576"/>
        <end position="617"/>
    </location>
</feature>
<evidence type="ECO:0000313" key="15">
    <source>
        <dbReference type="Proteomes" id="UP000224006"/>
    </source>
</evidence>
<evidence type="ECO:0000256" key="3">
    <source>
        <dbReference type="ARBA" id="ARBA00022618"/>
    </source>
</evidence>
<dbReference type="GO" id="GO:0005634">
    <property type="term" value="C:nucleus"/>
    <property type="evidence" value="ECO:0007669"/>
    <property type="project" value="UniProtKB-SubCell"/>
</dbReference>
<evidence type="ECO:0000256" key="5">
    <source>
        <dbReference type="ARBA" id="ARBA00022838"/>
    </source>
</evidence>
<evidence type="ECO:0000256" key="11">
    <source>
        <dbReference type="SAM" id="Coils"/>
    </source>
</evidence>
<dbReference type="InterPro" id="IPR005550">
    <property type="entry name" value="Kinetochore_Ndc80"/>
</dbReference>
<dbReference type="OrthoDB" id="7459479at2759"/>
<keyword evidence="5 10" id="KW-0995">Kinetochore</keyword>
<proteinExistence type="inferred from homology"/>
<dbReference type="EMBL" id="NWUJ01000009">
    <property type="protein sequence ID" value="PFH33333.1"/>
    <property type="molecule type" value="Genomic_DNA"/>
</dbReference>